<name>A0A8J2SAE3_9STRA</name>
<gene>
    <name evidence="1" type="ORF">PECAL_2P19180</name>
</gene>
<evidence type="ECO:0000313" key="2">
    <source>
        <dbReference type="Proteomes" id="UP000789595"/>
    </source>
</evidence>
<reference evidence="1" key="1">
    <citation type="submission" date="2021-11" db="EMBL/GenBank/DDBJ databases">
        <authorList>
            <consortium name="Genoscope - CEA"/>
            <person name="William W."/>
        </authorList>
    </citation>
    <scope>NUCLEOTIDE SEQUENCE</scope>
</reference>
<evidence type="ECO:0000313" key="1">
    <source>
        <dbReference type="EMBL" id="CAH0368828.1"/>
    </source>
</evidence>
<protein>
    <submittedName>
        <fullName evidence="1">Uncharacterized protein</fullName>
    </submittedName>
</protein>
<organism evidence="1 2">
    <name type="scientific">Pelagomonas calceolata</name>
    <dbReference type="NCBI Taxonomy" id="35677"/>
    <lineage>
        <taxon>Eukaryota</taxon>
        <taxon>Sar</taxon>
        <taxon>Stramenopiles</taxon>
        <taxon>Ochrophyta</taxon>
        <taxon>Pelagophyceae</taxon>
        <taxon>Pelagomonadales</taxon>
        <taxon>Pelagomonadaceae</taxon>
        <taxon>Pelagomonas</taxon>
    </lineage>
</organism>
<comment type="caution">
    <text evidence="1">The sequence shown here is derived from an EMBL/GenBank/DDBJ whole genome shotgun (WGS) entry which is preliminary data.</text>
</comment>
<dbReference type="Proteomes" id="UP000789595">
    <property type="component" value="Unassembled WGS sequence"/>
</dbReference>
<dbReference type="EMBL" id="CAKKNE010000002">
    <property type="protein sequence ID" value="CAH0368828.1"/>
    <property type="molecule type" value="Genomic_DNA"/>
</dbReference>
<proteinExistence type="predicted"/>
<sequence>MTTTKYLVRINRVPTADATTRVSGFSEFKFGDSASDGDVDHYESFLNNLVQSERNLRWAID</sequence>
<keyword evidence="2" id="KW-1185">Reference proteome</keyword>
<accession>A0A8J2SAE3</accession>
<dbReference type="AlphaFoldDB" id="A0A8J2SAE3"/>